<keyword evidence="2" id="KW-1185">Reference proteome</keyword>
<dbReference type="EMBL" id="CAMGYJ010000007">
    <property type="protein sequence ID" value="CAI0446962.1"/>
    <property type="molecule type" value="Genomic_DNA"/>
</dbReference>
<evidence type="ECO:0000313" key="1">
    <source>
        <dbReference type="EMBL" id="CAI0446962.1"/>
    </source>
</evidence>
<accession>A0AAV0ML13</accession>
<dbReference type="AlphaFoldDB" id="A0AAV0ML13"/>
<organism evidence="1 2">
    <name type="scientific">Linum tenue</name>
    <dbReference type="NCBI Taxonomy" id="586396"/>
    <lineage>
        <taxon>Eukaryota</taxon>
        <taxon>Viridiplantae</taxon>
        <taxon>Streptophyta</taxon>
        <taxon>Embryophyta</taxon>
        <taxon>Tracheophyta</taxon>
        <taxon>Spermatophyta</taxon>
        <taxon>Magnoliopsida</taxon>
        <taxon>eudicotyledons</taxon>
        <taxon>Gunneridae</taxon>
        <taxon>Pentapetalae</taxon>
        <taxon>rosids</taxon>
        <taxon>fabids</taxon>
        <taxon>Malpighiales</taxon>
        <taxon>Linaceae</taxon>
        <taxon>Linum</taxon>
    </lineage>
</organism>
<protein>
    <submittedName>
        <fullName evidence="1">Uncharacterized protein</fullName>
    </submittedName>
</protein>
<name>A0AAV0ML13_9ROSI</name>
<sequence>MNDVGRENWHLIHCPSALFFTSSPSTPFWYNMVIMSLSVWGCIPCSSSHV</sequence>
<comment type="caution">
    <text evidence="1">The sequence shown here is derived from an EMBL/GenBank/DDBJ whole genome shotgun (WGS) entry which is preliminary data.</text>
</comment>
<reference evidence="1" key="1">
    <citation type="submission" date="2022-08" db="EMBL/GenBank/DDBJ databases">
        <authorList>
            <person name="Gutierrez-Valencia J."/>
        </authorList>
    </citation>
    <scope>NUCLEOTIDE SEQUENCE</scope>
</reference>
<dbReference type="Proteomes" id="UP001154282">
    <property type="component" value="Unassembled WGS sequence"/>
</dbReference>
<evidence type="ECO:0000313" key="2">
    <source>
        <dbReference type="Proteomes" id="UP001154282"/>
    </source>
</evidence>
<gene>
    <name evidence="1" type="ORF">LITE_LOCUS29226</name>
</gene>
<proteinExistence type="predicted"/>